<feature type="domain" description="O-antigen ligase-related" evidence="6">
    <location>
        <begin position="201"/>
        <end position="339"/>
    </location>
</feature>
<keyword evidence="3 5" id="KW-1133">Transmembrane helix</keyword>
<feature type="transmembrane region" description="Helical" evidence="5">
    <location>
        <begin position="408"/>
        <end position="429"/>
    </location>
</feature>
<evidence type="ECO:0000313" key="8">
    <source>
        <dbReference type="Proteomes" id="UP000321769"/>
    </source>
</evidence>
<evidence type="ECO:0000256" key="3">
    <source>
        <dbReference type="ARBA" id="ARBA00022989"/>
    </source>
</evidence>
<feature type="transmembrane region" description="Helical" evidence="5">
    <location>
        <begin position="70"/>
        <end position="92"/>
    </location>
</feature>
<dbReference type="PANTHER" id="PTHR37422:SF13">
    <property type="entry name" value="LIPOPOLYSACCHARIDE BIOSYNTHESIS PROTEIN PA4999-RELATED"/>
    <property type="match status" value="1"/>
</dbReference>
<dbReference type="AlphaFoldDB" id="A0A512HTM9"/>
<gene>
    <name evidence="7" type="ORF">AFL01nite_10870</name>
</gene>
<keyword evidence="2 5" id="KW-0812">Transmembrane</keyword>
<comment type="caution">
    <text evidence="7">The sequence shown here is derived from an EMBL/GenBank/DDBJ whole genome shotgun (WGS) entry which is preliminary data.</text>
</comment>
<evidence type="ECO:0000259" key="6">
    <source>
        <dbReference type="Pfam" id="PF04932"/>
    </source>
</evidence>
<dbReference type="EMBL" id="BJZQ01000003">
    <property type="protein sequence ID" value="GEO88760.1"/>
    <property type="molecule type" value="Genomic_DNA"/>
</dbReference>
<proteinExistence type="predicted"/>
<evidence type="ECO:0000256" key="1">
    <source>
        <dbReference type="ARBA" id="ARBA00004141"/>
    </source>
</evidence>
<dbReference type="InterPro" id="IPR051533">
    <property type="entry name" value="WaaL-like"/>
</dbReference>
<name>A0A512HTM9_9ACTN</name>
<evidence type="ECO:0000256" key="4">
    <source>
        <dbReference type="ARBA" id="ARBA00023136"/>
    </source>
</evidence>
<protein>
    <recommendedName>
        <fullName evidence="6">O-antigen ligase-related domain-containing protein</fullName>
    </recommendedName>
</protein>
<evidence type="ECO:0000256" key="2">
    <source>
        <dbReference type="ARBA" id="ARBA00022692"/>
    </source>
</evidence>
<feature type="transmembrane region" description="Helical" evidence="5">
    <location>
        <begin position="46"/>
        <end position="64"/>
    </location>
</feature>
<organism evidence="7 8">
    <name type="scientific">Aeromicrobium flavum</name>
    <dbReference type="NCBI Taxonomy" id="416568"/>
    <lineage>
        <taxon>Bacteria</taxon>
        <taxon>Bacillati</taxon>
        <taxon>Actinomycetota</taxon>
        <taxon>Actinomycetes</taxon>
        <taxon>Propionibacteriales</taxon>
        <taxon>Nocardioidaceae</taxon>
        <taxon>Aeromicrobium</taxon>
    </lineage>
</organism>
<feature type="transmembrane region" description="Helical" evidence="5">
    <location>
        <begin position="199"/>
        <end position="230"/>
    </location>
</feature>
<dbReference type="Pfam" id="PF04932">
    <property type="entry name" value="Wzy_C"/>
    <property type="match status" value="1"/>
</dbReference>
<feature type="transmembrane region" description="Helical" evidence="5">
    <location>
        <begin position="237"/>
        <end position="257"/>
    </location>
</feature>
<feature type="transmembrane region" description="Helical" evidence="5">
    <location>
        <begin position="20"/>
        <end position="39"/>
    </location>
</feature>
<feature type="transmembrane region" description="Helical" evidence="5">
    <location>
        <begin position="363"/>
        <end position="396"/>
    </location>
</feature>
<evidence type="ECO:0000256" key="5">
    <source>
        <dbReference type="SAM" id="Phobius"/>
    </source>
</evidence>
<dbReference type="InterPro" id="IPR007016">
    <property type="entry name" value="O-antigen_ligase-rel_domated"/>
</dbReference>
<dbReference type="PANTHER" id="PTHR37422">
    <property type="entry name" value="TEICHURONIC ACID BIOSYNTHESIS PROTEIN TUAE"/>
    <property type="match status" value="1"/>
</dbReference>
<keyword evidence="4 5" id="KW-0472">Membrane</keyword>
<feature type="transmembrane region" description="Helical" evidence="5">
    <location>
        <begin position="177"/>
        <end position="193"/>
    </location>
</feature>
<reference evidence="7 8" key="1">
    <citation type="submission" date="2019-07" db="EMBL/GenBank/DDBJ databases">
        <title>Whole genome shotgun sequence of Aeromicrobium flavum NBRC 107625.</title>
        <authorList>
            <person name="Hosoyama A."/>
            <person name="Uohara A."/>
            <person name="Ohji S."/>
            <person name="Ichikawa N."/>
        </authorList>
    </citation>
    <scope>NUCLEOTIDE SEQUENCE [LARGE SCALE GENOMIC DNA]</scope>
    <source>
        <strain evidence="7 8">NBRC 107625</strain>
    </source>
</reference>
<sequence length="582" mass="59451">MVATPAARPALSPPVGSGRATASLVLVAASVVVFMPGGFDRFVWPKLAFAALAVGVGMWAPGSGRLPRTIWIPVAAALAAIVVSAAASAAPLSSLLGRWPRYEGLPVLLLYVGSAVLGAHLLGTGDRGRAEFFRRALVVAAALMAVVAWAEIAGFAPLGRGDVERSGGLLGNATDQAVVALMIAAVLVVPALARETWALVGIVCAGSVVAVSGSRAVLLATVVVVAVHVLARRDRSALVLLPATAVVGLTAVCVPVVRNRLLDAATFDVRRVLWADSIDLLGHHLLLGVGPSGYVDAIGAHLSDGWLDVASAAGGAPDSPHVWVLQAWNAGGVVGLAAVLVLAVVVLVRGLRRVQQEEQDGFAIGAFAAVLAYGLVLLTHFTIAGTVVLAAFLAGALVAEGGVVPRSTVLASSVLATLFVPWALAASVADVQVQLGVTHAMSGDAVAADREFAAAAGTRGWDSDVAMLAAQSLAGALSSDPEAVDLTIDWADRSLERTPDTYATRLARAVALNASGRQGEALQALDELVADAPAEADPRIQRAIARLSTGDVGGARTDVEQAERIDRDHPAIAPIKRVLASQ</sequence>
<feature type="transmembrane region" description="Helical" evidence="5">
    <location>
        <begin position="104"/>
        <end position="123"/>
    </location>
</feature>
<dbReference type="Proteomes" id="UP000321769">
    <property type="component" value="Unassembled WGS sequence"/>
</dbReference>
<accession>A0A512HTM9</accession>
<feature type="transmembrane region" description="Helical" evidence="5">
    <location>
        <begin position="135"/>
        <end position="156"/>
    </location>
</feature>
<dbReference type="Gene3D" id="1.25.40.10">
    <property type="entry name" value="Tetratricopeptide repeat domain"/>
    <property type="match status" value="1"/>
</dbReference>
<dbReference type="GO" id="GO:0016020">
    <property type="term" value="C:membrane"/>
    <property type="evidence" value="ECO:0007669"/>
    <property type="project" value="UniProtKB-SubCell"/>
</dbReference>
<evidence type="ECO:0000313" key="7">
    <source>
        <dbReference type="EMBL" id="GEO88760.1"/>
    </source>
</evidence>
<keyword evidence="8" id="KW-1185">Reference proteome</keyword>
<dbReference type="SUPFAM" id="SSF48452">
    <property type="entry name" value="TPR-like"/>
    <property type="match status" value="1"/>
</dbReference>
<comment type="subcellular location">
    <subcellularLocation>
        <location evidence="1">Membrane</location>
        <topology evidence="1">Multi-pass membrane protein</topology>
    </subcellularLocation>
</comment>
<dbReference type="InterPro" id="IPR011990">
    <property type="entry name" value="TPR-like_helical_dom_sf"/>
</dbReference>
<feature type="transmembrane region" description="Helical" evidence="5">
    <location>
        <begin position="327"/>
        <end position="351"/>
    </location>
</feature>